<dbReference type="Gene3D" id="3.20.20.190">
    <property type="entry name" value="Phosphatidylinositol (PI) phosphodiesterase"/>
    <property type="match status" value="1"/>
</dbReference>
<organism evidence="3 4">
    <name type="scientific">Catharus ustulatus</name>
    <name type="common">Russet-backed thrush</name>
    <name type="synonym">Hylocichla ustulatus</name>
    <dbReference type="NCBI Taxonomy" id="91951"/>
    <lineage>
        <taxon>Eukaryota</taxon>
        <taxon>Metazoa</taxon>
        <taxon>Chordata</taxon>
        <taxon>Craniata</taxon>
        <taxon>Vertebrata</taxon>
        <taxon>Euteleostomi</taxon>
        <taxon>Archelosauria</taxon>
        <taxon>Archosauria</taxon>
        <taxon>Dinosauria</taxon>
        <taxon>Saurischia</taxon>
        <taxon>Theropoda</taxon>
        <taxon>Coelurosauria</taxon>
        <taxon>Aves</taxon>
        <taxon>Neognathae</taxon>
        <taxon>Neoaves</taxon>
        <taxon>Telluraves</taxon>
        <taxon>Australaves</taxon>
        <taxon>Passeriformes</taxon>
        <taxon>Turdidae</taxon>
        <taxon>Catharus</taxon>
    </lineage>
</organism>
<dbReference type="GO" id="GO:0005886">
    <property type="term" value="C:plasma membrane"/>
    <property type="evidence" value="ECO:0007669"/>
    <property type="project" value="TreeGrafter"/>
</dbReference>
<keyword evidence="4" id="KW-1185">Reference proteome</keyword>
<evidence type="ECO:0000256" key="1">
    <source>
        <dbReference type="ARBA" id="ARBA00007277"/>
    </source>
</evidence>
<dbReference type="AlphaFoldDB" id="A0A8C3UT43"/>
<dbReference type="InterPro" id="IPR030395">
    <property type="entry name" value="GP_PDE_dom"/>
</dbReference>
<dbReference type="Pfam" id="PF03009">
    <property type="entry name" value="GDPD"/>
    <property type="match status" value="1"/>
</dbReference>
<dbReference type="Proteomes" id="UP000694563">
    <property type="component" value="Chromosome 16"/>
</dbReference>
<reference evidence="3" key="1">
    <citation type="submission" date="2020-10" db="EMBL/GenBank/DDBJ databases">
        <title>Catharus ustulatus (Swainson's thrush) genome, bCatUst1, primary haplotype v2.</title>
        <authorList>
            <person name="Delmore K."/>
            <person name="Vafadar M."/>
            <person name="Formenti G."/>
            <person name="Chow W."/>
            <person name="Pelan S."/>
            <person name="Howe K."/>
            <person name="Rhie A."/>
            <person name="Mountcastle J."/>
            <person name="Haase B."/>
            <person name="Fedrigo O."/>
            <person name="Jarvis E.D."/>
        </authorList>
    </citation>
    <scope>NUCLEOTIDE SEQUENCE [LARGE SCALE GENOMIC DNA]</scope>
</reference>
<sequence>WWSWPFAAGDLLSSLTALMALALALSRSPALACLLPAGLYLALHLLTLEPAAPQSAQRVLRPRGAAARIAHRGGAHDAPENTLAAIRQAAKNGATGVELDLEFSADGVPILMHDDTVERTTDGAGRLQDLTFEEIRKLNPSAKHRLRSQFPDEKVPTLKEAVVESMQHNLTIYFDVKGHANQAVDALKKLYQEFPQLYNSSIVCSFMPDVVYKMRQADRNVVTALTHRPWQLSHLGDGTPRFSSFWKHFLYMVMDVILDWSLHSFLWRLCGVSAFLIQKNFVSQDYVRHWSSRGIRVVAWTVNTFAEKNYYESVLDCSYITDSLVEDCDPHY</sequence>
<reference evidence="3" key="2">
    <citation type="submission" date="2025-08" db="UniProtKB">
        <authorList>
            <consortium name="Ensembl"/>
        </authorList>
    </citation>
    <scope>IDENTIFICATION</scope>
</reference>
<dbReference type="PROSITE" id="PS51704">
    <property type="entry name" value="GP_PDE"/>
    <property type="match status" value="1"/>
</dbReference>
<protein>
    <submittedName>
        <fullName evidence="3">Glycerophosphodiester phosphodiesterase 1</fullName>
    </submittedName>
</protein>
<dbReference type="GO" id="GO:0008889">
    <property type="term" value="F:glycerophosphodiester phosphodiesterase activity"/>
    <property type="evidence" value="ECO:0007669"/>
    <property type="project" value="TreeGrafter"/>
</dbReference>
<dbReference type="InterPro" id="IPR017946">
    <property type="entry name" value="PLC-like_Pdiesterase_TIM-brl"/>
</dbReference>
<evidence type="ECO:0000313" key="3">
    <source>
        <dbReference type="Ensembl" id="ENSCUSP00005018441.1"/>
    </source>
</evidence>
<dbReference type="GO" id="GO:0006580">
    <property type="term" value="P:ethanolamine metabolic process"/>
    <property type="evidence" value="ECO:0007669"/>
    <property type="project" value="TreeGrafter"/>
</dbReference>
<proteinExistence type="inferred from homology"/>
<dbReference type="Ensembl" id="ENSCUST00005019128.1">
    <property type="protein sequence ID" value="ENSCUSP00005018441.1"/>
    <property type="gene ID" value="ENSCUSG00005011808.1"/>
</dbReference>
<comment type="similarity">
    <text evidence="1">Belongs to the glycerophosphoryl diester phosphodiesterase family.</text>
</comment>
<accession>A0A8C3UT43</accession>
<dbReference type="GO" id="GO:0006644">
    <property type="term" value="P:phospholipid metabolic process"/>
    <property type="evidence" value="ECO:0007669"/>
    <property type="project" value="TreeGrafter"/>
</dbReference>
<dbReference type="PANTHER" id="PTHR46320">
    <property type="entry name" value="GLYCEROPHOSPHODIESTER PHOSPHODIESTERASE 1"/>
    <property type="match status" value="1"/>
</dbReference>
<feature type="domain" description="GP-PDE" evidence="2">
    <location>
        <begin position="66"/>
        <end position="332"/>
    </location>
</feature>
<dbReference type="CDD" id="cd08573">
    <property type="entry name" value="GDPD_GDE1"/>
    <property type="match status" value="1"/>
</dbReference>
<reference evidence="3" key="3">
    <citation type="submission" date="2025-09" db="UniProtKB">
        <authorList>
            <consortium name="Ensembl"/>
        </authorList>
    </citation>
    <scope>IDENTIFICATION</scope>
</reference>
<evidence type="ECO:0000259" key="2">
    <source>
        <dbReference type="PROSITE" id="PS51704"/>
    </source>
</evidence>
<dbReference type="GO" id="GO:0070291">
    <property type="term" value="P:N-acylethanolamine metabolic process"/>
    <property type="evidence" value="ECO:0007669"/>
    <property type="project" value="TreeGrafter"/>
</dbReference>
<evidence type="ECO:0000313" key="4">
    <source>
        <dbReference type="Proteomes" id="UP000694563"/>
    </source>
</evidence>
<name>A0A8C3UT43_CATUS</name>
<gene>
    <name evidence="3" type="primary">GDE1</name>
</gene>
<dbReference type="SUPFAM" id="SSF51695">
    <property type="entry name" value="PLC-like phosphodiesterases"/>
    <property type="match status" value="1"/>
</dbReference>
<dbReference type="PANTHER" id="PTHR46320:SF1">
    <property type="entry name" value="GLYCEROPHOSPHODIESTER PHOSPHODIESTERASE 1"/>
    <property type="match status" value="1"/>
</dbReference>